<dbReference type="InterPro" id="IPR002159">
    <property type="entry name" value="CD36_fam"/>
</dbReference>
<comment type="subcellular location">
    <subcellularLocation>
        <location evidence="1">Membrane</location>
    </subcellularLocation>
</comment>
<evidence type="ECO:0000256" key="1">
    <source>
        <dbReference type="ARBA" id="ARBA00004370"/>
    </source>
</evidence>
<dbReference type="EMBL" id="BRXZ01007975">
    <property type="protein sequence ID" value="GMI37424.1"/>
    <property type="molecule type" value="Genomic_DNA"/>
</dbReference>
<gene>
    <name evidence="8" type="ORF">TrRE_jg13492</name>
</gene>
<dbReference type="OrthoDB" id="195015at2759"/>
<evidence type="ECO:0000256" key="7">
    <source>
        <dbReference type="SAM" id="Phobius"/>
    </source>
</evidence>
<dbReference type="AlphaFoldDB" id="A0A9W7G9S3"/>
<feature type="transmembrane region" description="Helical" evidence="7">
    <location>
        <begin position="1016"/>
        <end position="1039"/>
    </location>
</feature>
<accession>A0A9W7G9S3</accession>
<dbReference type="Proteomes" id="UP001165082">
    <property type="component" value="Unassembled WGS sequence"/>
</dbReference>
<dbReference type="GO" id="GO:0016020">
    <property type="term" value="C:membrane"/>
    <property type="evidence" value="ECO:0007669"/>
    <property type="project" value="UniProtKB-SubCell"/>
</dbReference>
<evidence type="ECO:0000313" key="9">
    <source>
        <dbReference type="Proteomes" id="UP001165082"/>
    </source>
</evidence>
<evidence type="ECO:0000313" key="8">
    <source>
        <dbReference type="EMBL" id="GMI37424.1"/>
    </source>
</evidence>
<dbReference type="PANTHER" id="PTHR11923:SF51">
    <property type="entry name" value="LYSOSOME MEMBRANE PROTEIN 2"/>
    <property type="match status" value="1"/>
</dbReference>
<reference evidence="8" key="1">
    <citation type="submission" date="2022-07" db="EMBL/GenBank/DDBJ databases">
        <title>Genome analysis of Parmales, a sister group of diatoms, reveals the evolutionary specialization of diatoms from phago-mixotrophs to photoautotrophs.</title>
        <authorList>
            <person name="Ban H."/>
            <person name="Sato S."/>
            <person name="Yoshikawa S."/>
            <person name="Kazumasa Y."/>
            <person name="Nakamura Y."/>
            <person name="Ichinomiya M."/>
            <person name="Saitoh K."/>
            <person name="Sato N."/>
            <person name="Blanc-Mathieu R."/>
            <person name="Endo H."/>
            <person name="Kuwata A."/>
            <person name="Ogata H."/>
        </authorList>
    </citation>
    <scope>NUCLEOTIDE SEQUENCE</scope>
</reference>
<keyword evidence="3 7" id="KW-0812">Transmembrane</keyword>
<evidence type="ECO:0000256" key="6">
    <source>
        <dbReference type="ARBA" id="ARBA00023180"/>
    </source>
</evidence>
<dbReference type="GO" id="GO:0005737">
    <property type="term" value="C:cytoplasm"/>
    <property type="evidence" value="ECO:0007669"/>
    <property type="project" value="TreeGrafter"/>
</dbReference>
<comment type="similarity">
    <text evidence="2">Belongs to the CD36 family.</text>
</comment>
<keyword evidence="6" id="KW-0325">Glycoprotein</keyword>
<protein>
    <submittedName>
        <fullName evidence="8">Uncharacterized protein</fullName>
    </submittedName>
</protein>
<dbReference type="PANTHER" id="PTHR11923">
    <property type="entry name" value="SCAVENGER RECEPTOR CLASS B TYPE-1 SR-B1"/>
    <property type="match status" value="1"/>
</dbReference>
<feature type="non-terminal residue" evidence="8">
    <location>
        <position position="1"/>
    </location>
</feature>
<organism evidence="8 9">
    <name type="scientific">Triparma retinervis</name>
    <dbReference type="NCBI Taxonomy" id="2557542"/>
    <lineage>
        <taxon>Eukaryota</taxon>
        <taxon>Sar</taxon>
        <taxon>Stramenopiles</taxon>
        <taxon>Ochrophyta</taxon>
        <taxon>Bolidophyceae</taxon>
        <taxon>Parmales</taxon>
        <taxon>Triparmaceae</taxon>
        <taxon>Triparma</taxon>
    </lineage>
</organism>
<keyword evidence="5 7" id="KW-0472">Membrane</keyword>
<dbReference type="Pfam" id="PF01130">
    <property type="entry name" value="CD36"/>
    <property type="match status" value="1"/>
</dbReference>
<evidence type="ECO:0000256" key="4">
    <source>
        <dbReference type="ARBA" id="ARBA00022989"/>
    </source>
</evidence>
<evidence type="ECO:0000256" key="5">
    <source>
        <dbReference type="ARBA" id="ARBA00023136"/>
    </source>
</evidence>
<name>A0A9W7G9S3_9STRA</name>
<keyword evidence="9" id="KW-1185">Reference proteome</keyword>
<dbReference type="GO" id="GO:0005044">
    <property type="term" value="F:scavenger receptor activity"/>
    <property type="evidence" value="ECO:0007669"/>
    <property type="project" value="TreeGrafter"/>
</dbReference>
<comment type="caution">
    <text evidence="8">The sequence shown here is derived from an EMBL/GenBank/DDBJ whole genome shotgun (WGS) entry which is preliminary data.</text>
</comment>
<sequence length="1055" mass="120899">VNVINPKFFQLLEKWKPSGIMGLLSQEIFQEYKDVFTNGFVDSVKFSFLPKFIRSVFNFRNQNYAGQTFGDLINKLLADHGEAWASDSFWEISGECETWDGASADDCLFKIKGICELLFNMWTWSPYNKALVLEEWRTAPSDTVKCDTRGNTCSWELDAYNTDGISVEVVADFIDPYRAATWNQLSLFKEENLNNFKNIFDYCQAKAAGEPYDCPAMSAFFELATSTYPSVLSAVTPPANKVGYTSSTFESMGCSIAGWLFESWGMENAFVKRAVATWFNNRWPGDDDMYGRWTEDNLDLLGYSQWGNGIPTKLMYKVPSTMNLKRLGIWRFSKKGTQLNLPEYYARTQKWAYPMMNMTTMQTKRILDVLADDSFEAFELRRHVMHAGTTAYGDGTSEVNGFGAEGDVGFMSENAFGNFTMPEDHPFHDVSQWLDLSYLSSKDHCATIDRHYYICQQEIDKFKMFWPARCTTWKTLKLDPAFGIQCNDVRIWSNSHPFPKKNGNVVEAIISEVLWEEVLRKQLLVCSDPRYVQEPSGGADIPCSYDKGGMFIMQKARDILFEGYTDPFAIKVMNTQFNMENRGFKIVCNNEVEISYSFKCKPIYDPQCGEEGFSIIHETHGVLKNMTRNTVDWYLPEIELDGGFGTIENPVFAAYSGALFKDKALEHPNATTTSRTVAAAKSGSASAKANFNATENEKWQKKRNCMKRYLSGPKSLYPNCTITMETGRGDLERLGRIVNYYGNGTLVVHGGNSMKVDGNFLSESDYNNFYPLSWEAYRAFSLHYKNRLSGLDYKGNETLSVFVGEEMIQFLVPNVEEWDGKNPTHLKWPPRYMFLDNSTQESMVYALRYEVSKESWDPNRYMNFSVHEPERDYYGMPFKLPEGMSSTKAQSGFATTIGTPHHYGNQLWGGSDWNQIKGINPEDKKHKFYFDLEPISGNVLRIAKRLQVNLRVERGPLMNSIVSSQDRCPVPNKRFNINGYGCFMYFPFLWYDDQRVFERKKTKDFQDNVLTFPSTIATMTSGTIACAVVMGISSVLLWVRQVKRFKDFKQRIFLE</sequence>
<keyword evidence="4 7" id="KW-1133">Transmembrane helix</keyword>
<evidence type="ECO:0000256" key="2">
    <source>
        <dbReference type="ARBA" id="ARBA00010532"/>
    </source>
</evidence>
<evidence type="ECO:0000256" key="3">
    <source>
        <dbReference type="ARBA" id="ARBA00022692"/>
    </source>
</evidence>
<proteinExistence type="inferred from homology"/>